<keyword evidence="4" id="KW-1185">Reference proteome</keyword>
<protein>
    <submittedName>
        <fullName evidence="3">Uncharacterized protein</fullName>
    </submittedName>
</protein>
<name>A0A1M4X962_9FLAO</name>
<dbReference type="InterPro" id="IPR046657">
    <property type="entry name" value="DUF6766"/>
</dbReference>
<dbReference type="AlphaFoldDB" id="A0A1M4X962"/>
<evidence type="ECO:0000256" key="1">
    <source>
        <dbReference type="SAM" id="MobiDB-lite"/>
    </source>
</evidence>
<accession>A0A1M4X962</accession>
<dbReference type="STRING" id="1416778.SAMN05443633_102266"/>
<dbReference type="EMBL" id="FQUT01000002">
    <property type="protein sequence ID" value="SHE90044.1"/>
    <property type="molecule type" value="Genomic_DNA"/>
</dbReference>
<evidence type="ECO:0000313" key="4">
    <source>
        <dbReference type="Proteomes" id="UP000184518"/>
    </source>
</evidence>
<proteinExistence type="predicted"/>
<keyword evidence="2" id="KW-0812">Transmembrane</keyword>
<feature type="region of interest" description="Disordered" evidence="1">
    <location>
        <begin position="90"/>
        <end position="110"/>
    </location>
</feature>
<gene>
    <name evidence="3" type="ORF">SAMN05443633_102266</name>
</gene>
<reference evidence="4" key="1">
    <citation type="submission" date="2016-11" db="EMBL/GenBank/DDBJ databases">
        <authorList>
            <person name="Varghese N."/>
            <person name="Submissions S."/>
        </authorList>
    </citation>
    <scope>NUCLEOTIDE SEQUENCE [LARGE SCALE GENOMIC DNA]</scope>
    <source>
        <strain evidence="4">DSM 27619</strain>
    </source>
</reference>
<feature type="transmembrane region" description="Helical" evidence="2">
    <location>
        <begin position="128"/>
        <end position="148"/>
    </location>
</feature>
<keyword evidence="2" id="KW-1133">Transmembrane helix</keyword>
<dbReference type="Pfam" id="PF20554">
    <property type="entry name" value="DUF6766"/>
    <property type="match status" value="1"/>
</dbReference>
<organism evidence="3 4">
    <name type="scientific">Chryseobacterium arachidis</name>
    <dbReference type="NCBI Taxonomy" id="1416778"/>
    <lineage>
        <taxon>Bacteria</taxon>
        <taxon>Pseudomonadati</taxon>
        <taxon>Bacteroidota</taxon>
        <taxon>Flavobacteriia</taxon>
        <taxon>Flavobacteriales</taxon>
        <taxon>Weeksellaceae</taxon>
        <taxon>Chryseobacterium group</taxon>
        <taxon>Chryseobacterium</taxon>
    </lineage>
</organism>
<evidence type="ECO:0000256" key="2">
    <source>
        <dbReference type="SAM" id="Phobius"/>
    </source>
</evidence>
<dbReference type="OrthoDB" id="187863at2"/>
<evidence type="ECO:0000313" key="3">
    <source>
        <dbReference type="EMBL" id="SHE90044.1"/>
    </source>
</evidence>
<dbReference type="Proteomes" id="UP000184518">
    <property type="component" value="Unassembled WGS sequence"/>
</dbReference>
<keyword evidence="2" id="KW-0472">Membrane</keyword>
<dbReference type="RefSeq" id="WP_072953658.1">
    <property type="nucleotide sequence ID" value="NZ_FQUT01000002.1"/>
</dbReference>
<sequence length="218" mass="25523">MSKSSFLYRNSLSIVLLILMLLCLLGQFLTGWKTENKELLEHGKNMLTLKQYLQSGHFIQATFENWESEFLQMMIYVLLTVSLRQKGSSESKSLDKEEDVDKEPKPHPKAPWPVKKGGIYLKIYKHSLSIAFAVLFLASFILHFYGSLKDYNEEQVMKNEKIVTVFQYMAESRFWFESFQNWQSEFLAVFSLVFLSIWLREKGSPESKPVDMPYNENS</sequence>
<feature type="transmembrane region" description="Helical" evidence="2">
    <location>
        <begin position="12"/>
        <end position="32"/>
    </location>
</feature>